<sequence>MDSSPRQCLARRRGYGIRSGEMIGRLGHFKLCIYPLTRGYTSKLAIRGSYAKGREDLVPTSGLYSVTCFFFLSLCKERRMRRYPF</sequence>
<keyword evidence="1" id="KW-0812">Transmembrane</keyword>
<gene>
    <name evidence="2" type="ORF">GQ55_1G037900</name>
</gene>
<protein>
    <submittedName>
        <fullName evidence="2">Uncharacterized protein</fullName>
    </submittedName>
</protein>
<name>A0A2T7F1Z1_9POAL</name>
<evidence type="ECO:0000313" key="3">
    <source>
        <dbReference type="Proteomes" id="UP000244336"/>
    </source>
</evidence>
<dbReference type="AlphaFoldDB" id="A0A2T7F1Z1"/>
<proteinExistence type="predicted"/>
<keyword evidence="1" id="KW-1133">Transmembrane helix</keyword>
<organism evidence="2 3">
    <name type="scientific">Panicum hallii var. hallii</name>
    <dbReference type="NCBI Taxonomy" id="1504633"/>
    <lineage>
        <taxon>Eukaryota</taxon>
        <taxon>Viridiplantae</taxon>
        <taxon>Streptophyta</taxon>
        <taxon>Embryophyta</taxon>
        <taxon>Tracheophyta</taxon>
        <taxon>Spermatophyta</taxon>
        <taxon>Magnoliopsida</taxon>
        <taxon>Liliopsida</taxon>
        <taxon>Poales</taxon>
        <taxon>Poaceae</taxon>
        <taxon>PACMAD clade</taxon>
        <taxon>Panicoideae</taxon>
        <taxon>Panicodae</taxon>
        <taxon>Paniceae</taxon>
        <taxon>Panicinae</taxon>
        <taxon>Panicum</taxon>
        <taxon>Panicum sect. Panicum</taxon>
    </lineage>
</organism>
<keyword evidence="1" id="KW-0472">Membrane</keyword>
<feature type="transmembrane region" description="Helical" evidence="1">
    <location>
        <begin position="57"/>
        <end position="75"/>
    </location>
</feature>
<reference evidence="2 3" key="1">
    <citation type="submission" date="2018-04" db="EMBL/GenBank/DDBJ databases">
        <title>WGS assembly of Panicum hallii var. hallii HAL2.</title>
        <authorList>
            <person name="Lovell J."/>
            <person name="Jenkins J."/>
            <person name="Lowry D."/>
            <person name="Mamidi S."/>
            <person name="Sreedasyam A."/>
            <person name="Weng X."/>
            <person name="Barry K."/>
            <person name="Bonette J."/>
            <person name="Campitelli B."/>
            <person name="Daum C."/>
            <person name="Gordon S."/>
            <person name="Gould B."/>
            <person name="Lipzen A."/>
            <person name="MacQueen A."/>
            <person name="Palacio-Mejia J."/>
            <person name="Plott C."/>
            <person name="Shakirov E."/>
            <person name="Shu S."/>
            <person name="Yoshinaga Y."/>
            <person name="Zane M."/>
            <person name="Rokhsar D."/>
            <person name="Grimwood J."/>
            <person name="Schmutz J."/>
            <person name="Juenger T."/>
        </authorList>
    </citation>
    <scope>NUCLEOTIDE SEQUENCE [LARGE SCALE GENOMIC DNA]</scope>
    <source>
        <strain evidence="3">cv. HAL2</strain>
    </source>
</reference>
<keyword evidence="3" id="KW-1185">Reference proteome</keyword>
<dbReference type="EMBL" id="CM009749">
    <property type="protein sequence ID" value="PUZ74098.1"/>
    <property type="molecule type" value="Genomic_DNA"/>
</dbReference>
<evidence type="ECO:0000313" key="2">
    <source>
        <dbReference type="EMBL" id="PUZ74098.1"/>
    </source>
</evidence>
<dbReference type="Gramene" id="PUZ74098">
    <property type="protein sequence ID" value="PUZ74098"/>
    <property type="gene ID" value="GQ55_1G037900"/>
</dbReference>
<accession>A0A2T7F1Z1</accession>
<evidence type="ECO:0000256" key="1">
    <source>
        <dbReference type="SAM" id="Phobius"/>
    </source>
</evidence>
<dbReference type="Proteomes" id="UP000244336">
    <property type="component" value="Chromosome 1"/>
</dbReference>